<dbReference type="AlphaFoldDB" id="A0AAU7XEP4"/>
<feature type="domain" description="Solute-binding protein family 5" evidence="4">
    <location>
        <begin position="30"/>
        <end position="384"/>
    </location>
</feature>
<evidence type="ECO:0000259" key="4">
    <source>
        <dbReference type="Pfam" id="PF00496"/>
    </source>
</evidence>
<dbReference type="RefSeq" id="WP_407051574.1">
    <property type="nucleotide sequence ID" value="NZ_CP158568.1"/>
</dbReference>
<dbReference type="Pfam" id="PF00496">
    <property type="entry name" value="SBP_bac_5"/>
    <property type="match status" value="1"/>
</dbReference>
<proteinExistence type="inferred from homology"/>
<dbReference type="InterPro" id="IPR000914">
    <property type="entry name" value="SBP_5_dom"/>
</dbReference>
<evidence type="ECO:0000256" key="3">
    <source>
        <dbReference type="ARBA" id="ARBA00022729"/>
    </source>
</evidence>
<comment type="subcellular location">
    <subcellularLocation>
        <location evidence="1">Periplasm</location>
    </subcellularLocation>
</comment>
<comment type="similarity">
    <text evidence="2">Belongs to the bacterial solute-binding protein 5 family.</text>
</comment>
<name>A0AAU7XEP4_9HYPH</name>
<dbReference type="Gene3D" id="3.90.76.10">
    <property type="entry name" value="Dipeptide-binding Protein, Domain 1"/>
    <property type="match status" value="1"/>
</dbReference>
<dbReference type="PANTHER" id="PTHR30290:SF38">
    <property type="entry name" value="D,D-DIPEPTIDE-BINDING PERIPLASMIC PROTEIN DDPA-RELATED"/>
    <property type="match status" value="1"/>
</dbReference>
<reference evidence="5" key="1">
    <citation type="submission" date="2024-06" db="EMBL/GenBank/DDBJ databases">
        <title>Methylostella associata gen. nov., sp. nov., a novel Ancalomicrobiaceae-affiliated facultatively methylotrophic bacteria that feed on methanotrophs of the genus Methylococcus.</title>
        <authorList>
            <person name="Saltykova V."/>
            <person name="Danilova O.V."/>
            <person name="Oshkin I.Y."/>
            <person name="Belova S.E."/>
            <person name="Pimenov N.V."/>
            <person name="Dedysh S.N."/>
        </authorList>
    </citation>
    <scope>NUCLEOTIDE SEQUENCE</scope>
    <source>
        <strain evidence="5">S20</strain>
    </source>
</reference>
<dbReference type="CDD" id="cd08502">
    <property type="entry name" value="PBP2_NikA_DppA_OppA_like_16"/>
    <property type="match status" value="1"/>
</dbReference>
<protein>
    <submittedName>
        <fullName evidence="5">ABC transporter substrate-binding protein</fullName>
    </submittedName>
</protein>
<dbReference type="SUPFAM" id="SSF53850">
    <property type="entry name" value="Periplasmic binding protein-like II"/>
    <property type="match status" value="1"/>
</dbReference>
<dbReference type="InterPro" id="IPR039424">
    <property type="entry name" value="SBP_5"/>
</dbReference>
<organism evidence="5">
    <name type="scientific">Methyloraptor flagellatus</name>
    <dbReference type="NCBI Taxonomy" id="3162530"/>
    <lineage>
        <taxon>Bacteria</taxon>
        <taxon>Pseudomonadati</taxon>
        <taxon>Pseudomonadota</taxon>
        <taxon>Alphaproteobacteria</taxon>
        <taxon>Hyphomicrobiales</taxon>
        <taxon>Ancalomicrobiaceae</taxon>
        <taxon>Methyloraptor</taxon>
    </lineage>
</organism>
<accession>A0AAU7XEP4</accession>
<dbReference type="KEGG" id="mflg:ABS361_09850"/>
<sequence length="483" mass="53432">MDPIWTNSRPTRNHGYMIYDTLFALDRDGKVAPQMVDRYDVSPDRLVYTFTLRDGLLWHDGQPVTAEDCVASIRRWAAKDSLGQKLMAITRAIDVVDAKSFRITLTKPTGVLLFGLAKPSSYPAFMMPKRVAETDPFKQITDYTGSGPFVFKTDEWQPGVKAVYVKFDKYKPRDEPPSGLAGGKKVNVDRVVWLSMPDPQAQVNALAAGEIDYLEMPLVDLLPLLRDDKNVRLTEYNPLGIMMAFRMNHTTKPFDDPKIRQAVWYALNQRDFMAAAVGDPKQYRICKSMYACGTAFETNVGMEGKLESTVDKSKALLKEAGYDGTPVVLIQFTGLGSNIGPVAKALLERGGFKVDMQVSDIATWVARQKSRAPSNAGGWSAFMTGPTGIDTINPLVVDMMDASCDKAQPGWPCDAELEKLRQAFMDATDLEAQKAAADAAQKRAVEISTHIPIGQFHVPIATRSTVEGVIEAPAPVFWNLVKH</sequence>
<evidence type="ECO:0000256" key="2">
    <source>
        <dbReference type="ARBA" id="ARBA00005695"/>
    </source>
</evidence>
<dbReference type="PANTHER" id="PTHR30290">
    <property type="entry name" value="PERIPLASMIC BINDING COMPONENT OF ABC TRANSPORTER"/>
    <property type="match status" value="1"/>
</dbReference>
<evidence type="ECO:0000256" key="1">
    <source>
        <dbReference type="ARBA" id="ARBA00004418"/>
    </source>
</evidence>
<dbReference type="GO" id="GO:0015833">
    <property type="term" value="P:peptide transport"/>
    <property type="evidence" value="ECO:0007669"/>
    <property type="project" value="TreeGrafter"/>
</dbReference>
<dbReference type="EMBL" id="CP158568">
    <property type="protein sequence ID" value="XBY46479.1"/>
    <property type="molecule type" value="Genomic_DNA"/>
</dbReference>
<keyword evidence="3" id="KW-0732">Signal</keyword>
<gene>
    <name evidence="5" type="ORF">ABS361_09850</name>
</gene>
<dbReference type="Gene3D" id="3.10.105.10">
    <property type="entry name" value="Dipeptide-binding Protein, Domain 3"/>
    <property type="match status" value="1"/>
</dbReference>
<dbReference type="Gene3D" id="3.40.190.10">
    <property type="entry name" value="Periplasmic binding protein-like II"/>
    <property type="match status" value="1"/>
</dbReference>
<dbReference type="GO" id="GO:1904680">
    <property type="term" value="F:peptide transmembrane transporter activity"/>
    <property type="evidence" value="ECO:0007669"/>
    <property type="project" value="TreeGrafter"/>
</dbReference>
<evidence type="ECO:0000313" key="5">
    <source>
        <dbReference type="EMBL" id="XBY46479.1"/>
    </source>
</evidence>